<keyword evidence="9 12" id="KW-0472">Membrane</keyword>
<dbReference type="AlphaFoldDB" id="A0A915JZN5"/>
<feature type="signal peptide" evidence="13">
    <location>
        <begin position="1"/>
        <end position="17"/>
    </location>
</feature>
<dbReference type="Pfam" id="PF02932">
    <property type="entry name" value="Neur_chan_memb"/>
    <property type="match status" value="1"/>
</dbReference>
<evidence type="ECO:0000256" key="1">
    <source>
        <dbReference type="ARBA" id="ARBA00004141"/>
    </source>
</evidence>
<feature type="transmembrane region" description="Helical" evidence="12">
    <location>
        <begin position="153"/>
        <end position="174"/>
    </location>
</feature>
<evidence type="ECO:0000256" key="8">
    <source>
        <dbReference type="ARBA" id="ARBA00023065"/>
    </source>
</evidence>
<dbReference type="PRINTS" id="PR00253">
    <property type="entry name" value="GABAARECEPTR"/>
</dbReference>
<feature type="region of interest" description="Disordered" evidence="11">
    <location>
        <begin position="238"/>
        <end position="274"/>
    </location>
</feature>
<dbReference type="PROSITE" id="PS00236">
    <property type="entry name" value="NEUROTR_ION_CHANNEL"/>
    <property type="match status" value="1"/>
</dbReference>
<evidence type="ECO:0000256" key="7">
    <source>
        <dbReference type="ARBA" id="ARBA00022989"/>
    </source>
</evidence>
<evidence type="ECO:0000256" key="4">
    <source>
        <dbReference type="ARBA" id="ARBA00022475"/>
    </source>
</evidence>
<dbReference type="InterPro" id="IPR006201">
    <property type="entry name" value="Neur_channel"/>
</dbReference>
<evidence type="ECO:0000256" key="13">
    <source>
        <dbReference type="SAM" id="SignalP"/>
    </source>
</evidence>
<evidence type="ECO:0000256" key="11">
    <source>
        <dbReference type="SAM" id="MobiDB-lite"/>
    </source>
</evidence>
<feature type="chain" id="PRO_5038092894" evidence="13">
    <location>
        <begin position="18"/>
        <end position="449"/>
    </location>
</feature>
<dbReference type="InterPro" id="IPR018000">
    <property type="entry name" value="Neurotransmitter_ion_chnl_CS"/>
</dbReference>
<evidence type="ECO:0000256" key="10">
    <source>
        <dbReference type="ARBA" id="ARBA00023303"/>
    </source>
</evidence>
<dbReference type="InterPro" id="IPR036734">
    <property type="entry name" value="Neur_chan_lig-bd_sf"/>
</dbReference>
<dbReference type="SUPFAM" id="SSF63712">
    <property type="entry name" value="Nicotinic receptor ligand binding domain-like"/>
    <property type="match status" value="1"/>
</dbReference>
<evidence type="ECO:0000313" key="17">
    <source>
        <dbReference type="WBParaSite" id="nRc.2.0.1.t31425-RA"/>
    </source>
</evidence>
<dbReference type="InterPro" id="IPR006028">
    <property type="entry name" value="GABAA/Glycine_rcpt"/>
</dbReference>
<proteinExistence type="predicted"/>
<evidence type="ECO:0000256" key="6">
    <source>
        <dbReference type="ARBA" id="ARBA00022729"/>
    </source>
</evidence>
<keyword evidence="10" id="KW-0407">Ion channel</keyword>
<dbReference type="PANTHER" id="PTHR18945">
    <property type="entry name" value="NEUROTRANSMITTER GATED ION CHANNEL"/>
    <property type="match status" value="1"/>
</dbReference>
<dbReference type="Proteomes" id="UP000887565">
    <property type="component" value="Unplaced"/>
</dbReference>
<dbReference type="Pfam" id="PF02931">
    <property type="entry name" value="Neur_chan_LBD"/>
    <property type="match status" value="1"/>
</dbReference>
<feature type="transmembrane region" description="Helical" evidence="12">
    <location>
        <begin position="123"/>
        <end position="147"/>
    </location>
</feature>
<keyword evidence="16" id="KW-1185">Reference proteome</keyword>
<dbReference type="CDD" id="cd19049">
    <property type="entry name" value="LGIC_TM_anion"/>
    <property type="match status" value="1"/>
</dbReference>
<protein>
    <submittedName>
        <fullName evidence="17">Uncharacterized protein</fullName>
    </submittedName>
</protein>
<evidence type="ECO:0000256" key="9">
    <source>
        <dbReference type="ARBA" id="ARBA00023136"/>
    </source>
</evidence>
<reference evidence="17" key="1">
    <citation type="submission" date="2022-11" db="UniProtKB">
        <authorList>
            <consortium name="WormBaseParasite"/>
        </authorList>
    </citation>
    <scope>IDENTIFICATION</scope>
</reference>
<sequence length="449" mass="51910">MILILLSIGFWDNGCWFYLGSKGDSESDGHIGFLRKMKLKAPCRMDLKMFPFDKLQCIVMVESYSYNTQEVRLKWHVPPVTFLKEVDLPDFRLVHYETQHINVTYPNGIWDQLHVSFNFSRRYGFYLFQAYFPTSLTVISSWVGFYLDVKSVSARITLAVSSLLALTFQFGTVLKHLPRVSYVKCLDIWMISSVGFIFFTLVELVVVCQLARHEYQMDMKAKICGHWRMILNKKAQQQSSKVGEMTKKLSSENDQAAGENLLPSAPTTPERFSRAKNLVSRYMQRVRERDKSYHGDPVDRHSHEPNYTGAFTATLPDSQFIDREEPADLENPDDPRRKKSPSDPQRTSNGFHFPWRLWKNPTATAIQRKTVVNDKTGANGFFRTHILASPAIKQSRRADRRKSEAQSGKPLITAVGVDKLSRYLFPLTFLIFNIVYWFGYAFRSSFEHS</sequence>
<keyword evidence="5 12" id="KW-0812">Transmembrane</keyword>
<keyword evidence="3" id="KW-0813">Transport</keyword>
<keyword evidence="4" id="KW-1003">Cell membrane</keyword>
<evidence type="ECO:0000256" key="3">
    <source>
        <dbReference type="ARBA" id="ARBA00022448"/>
    </source>
</evidence>
<evidence type="ECO:0000256" key="5">
    <source>
        <dbReference type="ARBA" id="ARBA00022692"/>
    </source>
</evidence>
<dbReference type="GO" id="GO:0005886">
    <property type="term" value="C:plasma membrane"/>
    <property type="evidence" value="ECO:0007669"/>
    <property type="project" value="UniProtKB-SubCell"/>
</dbReference>
<dbReference type="InterPro" id="IPR036719">
    <property type="entry name" value="Neuro-gated_channel_TM_sf"/>
</dbReference>
<evidence type="ECO:0000259" key="14">
    <source>
        <dbReference type="Pfam" id="PF02931"/>
    </source>
</evidence>
<evidence type="ECO:0000256" key="12">
    <source>
        <dbReference type="SAM" id="Phobius"/>
    </source>
</evidence>
<keyword evidence="7 12" id="KW-1133">Transmembrane helix</keyword>
<organism evidence="16 17">
    <name type="scientific">Romanomermis culicivorax</name>
    <name type="common">Nematode worm</name>
    <dbReference type="NCBI Taxonomy" id="13658"/>
    <lineage>
        <taxon>Eukaryota</taxon>
        <taxon>Metazoa</taxon>
        <taxon>Ecdysozoa</taxon>
        <taxon>Nematoda</taxon>
        <taxon>Enoplea</taxon>
        <taxon>Dorylaimia</taxon>
        <taxon>Mermithida</taxon>
        <taxon>Mermithoidea</taxon>
        <taxon>Mermithidae</taxon>
        <taxon>Romanomermis</taxon>
    </lineage>
</organism>
<dbReference type="InterPro" id="IPR006202">
    <property type="entry name" value="Neur_chan_lig-bd"/>
</dbReference>
<dbReference type="InterPro" id="IPR006029">
    <property type="entry name" value="Neurotrans-gated_channel_TM"/>
</dbReference>
<dbReference type="WBParaSite" id="nRc.2.0.1.t31425-RA">
    <property type="protein sequence ID" value="nRc.2.0.1.t31425-RA"/>
    <property type="gene ID" value="nRc.2.0.1.g31425"/>
</dbReference>
<keyword evidence="6 13" id="KW-0732">Signal</keyword>
<comment type="subcellular location">
    <subcellularLocation>
        <location evidence="2">Cell membrane</location>
    </subcellularLocation>
    <subcellularLocation>
        <location evidence="1">Membrane</location>
        <topology evidence="1">Multi-pass membrane protein</topology>
    </subcellularLocation>
</comment>
<dbReference type="GO" id="GO:0005230">
    <property type="term" value="F:extracellular ligand-gated monoatomic ion channel activity"/>
    <property type="evidence" value="ECO:0007669"/>
    <property type="project" value="InterPro"/>
</dbReference>
<accession>A0A915JZN5</accession>
<feature type="region of interest" description="Disordered" evidence="11">
    <location>
        <begin position="288"/>
        <end position="352"/>
    </location>
</feature>
<dbReference type="SUPFAM" id="SSF90112">
    <property type="entry name" value="Neurotransmitter-gated ion-channel transmembrane pore"/>
    <property type="match status" value="1"/>
</dbReference>
<feature type="compositionally biased region" description="Basic and acidic residues" evidence="11">
    <location>
        <begin position="288"/>
        <end position="304"/>
    </location>
</feature>
<dbReference type="Gene3D" id="2.70.170.10">
    <property type="entry name" value="Neurotransmitter-gated ion-channel ligand-binding domain"/>
    <property type="match status" value="1"/>
</dbReference>
<feature type="transmembrane region" description="Helical" evidence="12">
    <location>
        <begin position="186"/>
        <end position="207"/>
    </location>
</feature>
<feature type="domain" description="Neurotransmitter-gated ion-channel ligand-binding" evidence="14">
    <location>
        <begin position="26"/>
        <end position="122"/>
    </location>
</feature>
<dbReference type="OMA" id="YAYNAAK"/>
<evidence type="ECO:0000256" key="2">
    <source>
        <dbReference type="ARBA" id="ARBA00004236"/>
    </source>
</evidence>
<dbReference type="Gene3D" id="1.20.58.390">
    <property type="entry name" value="Neurotransmitter-gated ion-channel transmembrane domain"/>
    <property type="match status" value="2"/>
</dbReference>
<keyword evidence="8" id="KW-0406">Ion transport</keyword>
<evidence type="ECO:0000313" key="16">
    <source>
        <dbReference type="Proteomes" id="UP000887565"/>
    </source>
</evidence>
<dbReference type="GO" id="GO:0004888">
    <property type="term" value="F:transmembrane signaling receptor activity"/>
    <property type="evidence" value="ECO:0007669"/>
    <property type="project" value="InterPro"/>
</dbReference>
<name>A0A915JZN5_ROMCU</name>
<feature type="domain" description="Neurotransmitter-gated ion-channel transmembrane" evidence="15">
    <location>
        <begin position="131"/>
        <end position="437"/>
    </location>
</feature>
<evidence type="ECO:0000259" key="15">
    <source>
        <dbReference type="Pfam" id="PF02932"/>
    </source>
</evidence>
<dbReference type="InterPro" id="IPR038050">
    <property type="entry name" value="Neuro_actylchol_rec"/>
</dbReference>
<feature type="transmembrane region" description="Helical" evidence="12">
    <location>
        <begin position="423"/>
        <end position="442"/>
    </location>
</feature>